<keyword evidence="3" id="KW-1185">Reference proteome</keyword>
<keyword evidence="1" id="KW-0479">Metal-binding</keyword>
<keyword evidence="1 2" id="KW-0223">Dioxygenase</keyword>
<dbReference type="EC" id="1.13.11.63" evidence="1"/>
<feature type="binding site" evidence="1">
    <location>
        <position position="121"/>
    </location>
    <ligand>
        <name>Fe cation</name>
        <dbReference type="ChEBI" id="CHEBI:24875"/>
    </ligand>
</feature>
<comment type="cofactor">
    <cofactor evidence="1">
        <name>Fe(2+)</name>
        <dbReference type="ChEBI" id="CHEBI:29033"/>
    </cofactor>
</comment>
<dbReference type="NCBIfam" id="TIGR03753">
    <property type="entry name" value="blh_monoox"/>
    <property type="match status" value="1"/>
</dbReference>
<gene>
    <name evidence="2" type="ORF">DM868_06065</name>
</gene>
<keyword evidence="1" id="KW-0812">Transmembrane</keyword>
<dbReference type="GO" id="GO:0010436">
    <property type="term" value="F:carotenoid dioxygenase activity"/>
    <property type="evidence" value="ECO:0007669"/>
    <property type="project" value="UniProtKB-UniRule"/>
</dbReference>
<keyword evidence="1" id="KW-0560">Oxidoreductase</keyword>
<organism evidence="2 3">
    <name type="scientific">Natronomonas salsuginis</name>
    <dbReference type="NCBI Taxonomy" id="2217661"/>
    <lineage>
        <taxon>Archaea</taxon>
        <taxon>Methanobacteriati</taxon>
        <taxon>Methanobacteriota</taxon>
        <taxon>Stenosarchaea group</taxon>
        <taxon>Halobacteria</taxon>
        <taxon>Halobacteriales</taxon>
        <taxon>Natronomonadaceae</taxon>
        <taxon>Natronomonas</taxon>
    </lineage>
</organism>
<name>A0A4U5JEF8_9EURY</name>
<accession>A0A4U5JEF8</accession>
<dbReference type="GO" id="GO:0003834">
    <property type="term" value="F:beta-carotene 15,15'-dioxygenase activity"/>
    <property type="evidence" value="ECO:0007669"/>
    <property type="project" value="UniProtKB-EC"/>
</dbReference>
<dbReference type="OrthoDB" id="330454at2157"/>
<proteinExistence type="inferred from homology"/>
<keyword evidence="1" id="KW-0472">Membrane</keyword>
<feature type="transmembrane region" description="Helical" evidence="1">
    <location>
        <begin position="193"/>
        <end position="211"/>
    </location>
</feature>
<feature type="transmembrane region" description="Helical" evidence="1">
    <location>
        <begin position="52"/>
        <end position="72"/>
    </location>
</feature>
<feature type="transmembrane region" description="Helical" evidence="1">
    <location>
        <begin position="231"/>
        <end position="251"/>
    </location>
</feature>
<evidence type="ECO:0000256" key="1">
    <source>
        <dbReference type="HAMAP-Rule" id="MF_02093"/>
    </source>
</evidence>
<evidence type="ECO:0000313" key="2">
    <source>
        <dbReference type="EMBL" id="TKR26057.1"/>
    </source>
</evidence>
<keyword evidence="1" id="KW-1133">Transmembrane helix</keyword>
<reference evidence="2 3" key="1">
    <citation type="submission" date="2019-04" db="EMBL/GenBank/DDBJ databases">
        <title>Natronomonas sp. F20-122 a newhaloarchaeon isolated from a saline saltern of Isla Bacuta, Huelva, Spain.</title>
        <authorList>
            <person name="Duran-Viseras A."/>
            <person name="Sanchez-Porro C."/>
            <person name="Ventosa A."/>
        </authorList>
    </citation>
    <scope>NUCLEOTIDE SEQUENCE [LARGE SCALE GENOMIC DNA]</scope>
    <source>
        <strain evidence="2 3">F20-122</strain>
    </source>
</reference>
<feature type="transmembrane region" description="Helical" evidence="1">
    <location>
        <begin position="20"/>
        <end position="40"/>
    </location>
</feature>
<dbReference type="GO" id="GO:0016121">
    <property type="term" value="P:carotene catabolic process"/>
    <property type="evidence" value="ECO:0007669"/>
    <property type="project" value="UniProtKB-UniRule"/>
</dbReference>
<dbReference type="AlphaFoldDB" id="A0A4U5JEF8"/>
<dbReference type="GO" id="GO:0005506">
    <property type="term" value="F:iron ion binding"/>
    <property type="evidence" value="ECO:0007669"/>
    <property type="project" value="UniProtKB-UniRule"/>
</dbReference>
<feature type="transmembrane region" description="Helical" evidence="1">
    <location>
        <begin position="284"/>
        <end position="302"/>
    </location>
</feature>
<comment type="catalytic activity">
    <reaction evidence="1">
        <text>all-trans-beta-carotene + O2 = 2 all-trans-retinal</text>
        <dbReference type="Rhea" id="RHEA:32887"/>
        <dbReference type="ChEBI" id="CHEBI:15379"/>
        <dbReference type="ChEBI" id="CHEBI:17579"/>
        <dbReference type="ChEBI" id="CHEBI:17898"/>
        <dbReference type="EC" id="1.13.11.63"/>
    </reaction>
</comment>
<evidence type="ECO:0000313" key="3">
    <source>
        <dbReference type="Proteomes" id="UP000308037"/>
    </source>
</evidence>
<sequence>MGVTVGRPTPTFRAVYDRVAARPAWTVCALLVVGSILGRLFDVSLPPTVRYLPLAASVVVFGLPHGAVDYLIPAQLDGRSLAASMTLVGSLYAVLGGAYTALWLTEPLAAATIFIALTWFHWGQGDVHALVSFVGADHIDSTGLRVATCFVRGGLPMFVPFLAFPERYRAVLETWVELFGGDLSATWAFVPHLRLFGGAVFLAVTVGVLLVGHRRAGETRGWRIDAGETALLWALFFTVPPILAVGVYFCVWHSLRHVLRFSAIDEQEVRTTAGRLFSAFARKAAPLTVLALVFLVLFGLLAPASPSNASEFTGLYLVFVAVLTLPHVAVVTWMDHREGVWNS</sequence>
<feature type="binding site" evidence="1">
    <location>
        <position position="65"/>
    </location>
    <ligand>
        <name>Fe cation</name>
        <dbReference type="ChEBI" id="CHEBI:24875"/>
    </ligand>
</feature>
<dbReference type="Pfam" id="PF15461">
    <property type="entry name" value="BCD"/>
    <property type="match status" value="1"/>
</dbReference>
<protein>
    <recommendedName>
        <fullName evidence="1">Probable beta-carotene 15,15'-dioxygenase</fullName>
        <ecNumber evidence="1">1.13.11.63</ecNumber>
    </recommendedName>
</protein>
<dbReference type="GO" id="GO:0005886">
    <property type="term" value="C:plasma membrane"/>
    <property type="evidence" value="ECO:0007669"/>
    <property type="project" value="UniProtKB-SubCell"/>
</dbReference>
<dbReference type="RefSeq" id="WP_137275975.1">
    <property type="nucleotide sequence ID" value="NZ_QKNX01000002.1"/>
</dbReference>
<feature type="transmembrane region" description="Helical" evidence="1">
    <location>
        <begin position="78"/>
        <end position="95"/>
    </location>
</feature>
<feature type="binding site" evidence="1">
    <location>
        <position position="253"/>
    </location>
    <ligand>
        <name>Fe cation</name>
        <dbReference type="ChEBI" id="CHEBI:24875"/>
    </ligand>
</feature>
<comment type="caution">
    <text evidence="2">The sequence shown here is derived from an EMBL/GenBank/DDBJ whole genome shotgun (WGS) entry which is preliminary data.</text>
</comment>
<dbReference type="HAMAP" id="MF_02093">
    <property type="entry name" value="Beta_carotene_diox"/>
    <property type="match status" value="1"/>
</dbReference>
<comment type="subcellular location">
    <subcellularLocation>
        <location evidence="1">Cell membrane</location>
        <topology evidence="1">Multi-pass membrane protein</topology>
    </subcellularLocation>
</comment>
<dbReference type="Proteomes" id="UP000308037">
    <property type="component" value="Unassembled WGS sequence"/>
</dbReference>
<comment type="function">
    <text evidence="1">Catalyzes the cleavage of beta-carotene at its central double bond (15,15') to yield two molecules of all-trans-retinal.</text>
</comment>
<comment type="similarity">
    <text evidence="1">Belongs to the Brp/Blh beta-carotene diooxygenase family.</text>
</comment>
<feature type="binding site" evidence="1">
    <location>
        <position position="257"/>
    </location>
    <ligand>
        <name>Fe cation</name>
        <dbReference type="ChEBI" id="CHEBI:24875"/>
    </ligand>
</feature>
<keyword evidence="1" id="KW-0408">Iron</keyword>
<dbReference type="InterPro" id="IPR022270">
    <property type="entry name" value="Blh_diox"/>
</dbReference>
<keyword evidence="1" id="KW-1003">Cell membrane</keyword>
<dbReference type="EMBL" id="QKNX01000002">
    <property type="protein sequence ID" value="TKR26057.1"/>
    <property type="molecule type" value="Genomic_DNA"/>
</dbReference>
<feature type="transmembrane region" description="Helical" evidence="1">
    <location>
        <begin position="314"/>
        <end position="334"/>
    </location>
</feature>